<feature type="region of interest" description="Disordered" evidence="6">
    <location>
        <begin position="315"/>
        <end position="377"/>
    </location>
</feature>
<evidence type="ECO:0000313" key="9">
    <source>
        <dbReference type="Proteomes" id="UP000886520"/>
    </source>
</evidence>
<keyword evidence="9" id="KW-1185">Reference proteome</keyword>
<feature type="region of interest" description="Disordered" evidence="6">
    <location>
        <begin position="56"/>
        <end position="89"/>
    </location>
</feature>
<dbReference type="InterPro" id="IPR044810">
    <property type="entry name" value="WRKY_plant"/>
</dbReference>
<evidence type="ECO:0000256" key="3">
    <source>
        <dbReference type="ARBA" id="ARBA00023125"/>
    </source>
</evidence>
<dbReference type="GO" id="GO:0003700">
    <property type="term" value="F:DNA-binding transcription factor activity"/>
    <property type="evidence" value="ECO:0007669"/>
    <property type="project" value="InterPro"/>
</dbReference>
<feature type="region of interest" description="Disordered" evidence="6">
    <location>
        <begin position="280"/>
        <end position="303"/>
    </location>
</feature>
<comment type="caution">
    <text evidence="8">The sequence shown here is derived from an EMBL/GenBank/DDBJ whole genome shotgun (WGS) entry which is preliminary data.</text>
</comment>
<organism evidence="8 9">
    <name type="scientific">Adiantum capillus-veneris</name>
    <name type="common">Maidenhair fern</name>
    <dbReference type="NCBI Taxonomy" id="13818"/>
    <lineage>
        <taxon>Eukaryota</taxon>
        <taxon>Viridiplantae</taxon>
        <taxon>Streptophyta</taxon>
        <taxon>Embryophyta</taxon>
        <taxon>Tracheophyta</taxon>
        <taxon>Polypodiopsida</taxon>
        <taxon>Polypodiidae</taxon>
        <taxon>Polypodiales</taxon>
        <taxon>Pteridineae</taxon>
        <taxon>Pteridaceae</taxon>
        <taxon>Vittarioideae</taxon>
        <taxon>Adiantum</taxon>
    </lineage>
</organism>
<dbReference type="Pfam" id="PF03106">
    <property type="entry name" value="WRKY"/>
    <property type="match status" value="1"/>
</dbReference>
<dbReference type="GO" id="GO:0043565">
    <property type="term" value="F:sequence-specific DNA binding"/>
    <property type="evidence" value="ECO:0007669"/>
    <property type="project" value="InterPro"/>
</dbReference>
<dbReference type="PANTHER" id="PTHR31221">
    <property type="entry name" value="WRKY TRANSCRIPTION FACTOR PROTEIN 1-RELATED"/>
    <property type="match status" value="1"/>
</dbReference>
<dbReference type="FunFam" id="2.20.25.80:FF:000003">
    <property type="entry name" value="WRKY transcription factor 57"/>
    <property type="match status" value="1"/>
</dbReference>
<protein>
    <recommendedName>
        <fullName evidence="7">WRKY domain-containing protein</fullName>
    </recommendedName>
</protein>
<accession>A0A9D4ZKC9</accession>
<dbReference type="EMBL" id="JABFUD020000008">
    <property type="protein sequence ID" value="KAI5076286.1"/>
    <property type="molecule type" value="Genomic_DNA"/>
</dbReference>
<feature type="compositionally biased region" description="Basic residues" evidence="6">
    <location>
        <begin position="359"/>
        <end position="375"/>
    </location>
</feature>
<evidence type="ECO:0000256" key="1">
    <source>
        <dbReference type="ARBA" id="ARBA00004123"/>
    </source>
</evidence>
<dbReference type="PANTHER" id="PTHR31221:SF334">
    <property type="entry name" value="WRKY TRANSCRIPTION FACTOR 57-RELATED"/>
    <property type="match status" value="1"/>
</dbReference>
<dbReference type="InterPro" id="IPR036576">
    <property type="entry name" value="WRKY_dom_sf"/>
</dbReference>
<gene>
    <name evidence="8" type="ORF">GOP47_0008351</name>
</gene>
<dbReference type="AlphaFoldDB" id="A0A9D4ZKC9"/>
<dbReference type="InterPro" id="IPR003657">
    <property type="entry name" value="WRKY_dom"/>
</dbReference>
<dbReference type="OrthoDB" id="693960at2759"/>
<keyword evidence="5" id="KW-0539">Nucleus</keyword>
<feature type="compositionally biased region" description="Polar residues" evidence="6">
    <location>
        <begin position="318"/>
        <end position="339"/>
    </location>
</feature>
<evidence type="ECO:0000256" key="4">
    <source>
        <dbReference type="ARBA" id="ARBA00023163"/>
    </source>
</evidence>
<feature type="compositionally biased region" description="Low complexity" evidence="6">
    <location>
        <begin position="76"/>
        <end position="87"/>
    </location>
</feature>
<sequence>MVDDQEGDWREILQKWDEQSLSNMMNEQEPTCTSMSILNNSSTGLAMESLNPGFYSTPQLHNPSSMASSPCSMGFSPSPISSNQNNSALSDQPLMGNIKIEAALISDPLHDSSASALNTIEVENLISTAREQDIDLSGSNLPSSWLSTFLQSLQSLPAAHLAGGLAASPSSSHTNLLNFGDEHNRALAAQPLPPHGSDAMQYNSDFQQAGSSIEEILEQMSNDFINYGAAGSLQEHLSNALSASNVNLMMGSASMSTAAPAGVSTSNKNIYAKQTNIFSTPASSVSSDGGPDDDSSSHEDTSNIALDPLDDFIMQSGGPLNNLSSAAPLPSSDTTSSQAGMKAETSAGPGPNDQDQLKKRVSKPARATKKPKRERGAKLAIKIQSDVEVLDDGYKWRKYGQKPVKNSPYPRSYYKCTDKQCKVKKHVERQAQEPEYVVTTYEGVHNHSRPDQQLQALHSQSDATSHQHDSFQPFVPTAPTHNLSPMELLGLRHGSLFAGDSQAMSLPLQQSISSAPNALEAIDQGILQTLFQGEEPRTSSI</sequence>
<dbReference type="PROSITE" id="PS50811">
    <property type="entry name" value="WRKY"/>
    <property type="match status" value="1"/>
</dbReference>
<evidence type="ECO:0000313" key="8">
    <source>
        <dbReference type="EMBL" id="KAI5076286.1"/>
    </source>
</evidence>
<keyword evidence="4" id="KW-0804">Transcription</keyword>
<dbReference type="Gene3D" id="2.20.25.80">
    <property type="entry name" value="WRKY domain"/>
    <property type="match status" value="1"/>
</dbReference>
<evidence type="ECO:0000256" key="5">
    <source>
        <dbReference type="ARBA" id="ARBA00023242"/>
    </source>
</evidence>
<comment type="subcellular location">
    <subcellularLocation>
        <location evidence="1">Nucleus</location>
    </subcellularLocation>
</comment>
<name>A0A9D4ZKC9_ADICA</name>
<evidence type="ECO:0000256" key="6">
    <source>
        <dbReference type="SAM" id="MobiDB-lite"/>
    </source>
</evidence>
<reference evidence="8" key="1">
    <citation type="submission" date="2021-01" db="EMBL/GenBank/DDBJ databases">
        <title>Adiantum capillus-veneris genome.</title>
        <authorList>
            <person name="Fang Y."/>
            <person name="Liao Q."/>
        </authorList>
    </citation>
    <scope>NUCLEOTIDE SEQUENCE</scope>
    <source>
        <strain evidence="8">H3</strain>
        <tissue evidence="8">Leaf</tissue>
    </source>
</reference>
<feature type="domain" description="WRKY" evidence="7">
    <location>
        <begin position="385"/>
        <end position="450"/>
    </location>
</feature>
<dbReference type="SMART" id="SM00774">
    <property type="entry name" value="WRKY"/>
    <property type="match status" value="1"/>
</dbReference>
<evidence type="ECO:0000256" key="2">
    <source>
        <dbReference type="ARBA" id="ARBA00023015"/>
    </source>
</evidence>
<dbReference type="Proteomes" id="UP000886520">
    <property type="component" value="Chromosome 8"/>
</dbReference>
<dbReference type="GO" id="GO:0005634">
    <property type="term" value="C:nucleus"/>
    <property type="evidence" value="ECO:0007669"/>
    <property type="project" value="UniProtKB-SubCell"/>
</dbReference>
<keyword evidence="2" id="KW-0805">Transcription regulation</keyword>
<proteinExistence type="predicted"/>
<feature type="compositionally biased region" description="Polar residues" evidence="6">
    <location>
        <begin position="56"/>
        <end position="71"/>
    </location>
</feature>
<evidence type="ECO:0000259" key="7">
    <source>
        <dbReference type="PROSITE" id="PS50811"/>
    </source>
</evidence>
<dbReference type="SUPFAM" id="SSF118290">
    <property type="entry name" value="WRKY DNA-binding domain"/>
    <property type="match status" value="1"/>
</dbReference>
<keyword evidence="3" id="KW-0238">DNA-binding</keyword>